<evidence type="ECO:0000256" key="1">
    <source>
        <dbReference type="ARBA" id="ARBA00004141"/>
    </source>
</evidence>
<feature type="domain" description="HMA" evidence="5">
    <location>
        <begin position="6"/>
        <end position="72"/>
    </location>
</feature>
<keyword evidence="3" id="KW-0547">Nucleotide-binding</keyword>
<comment type="similarity">
    <text evidence="2">Belongs to the cation transport ATPase (P-type) (TC 3.A.3) family. Type IB subfamily.</text>
</comment>
<keyword evidence="4" id="KW-0067">ATP-binding</keyword>
<dbReference type="AlphaFoldDB" id="A0A7J7LGN5"/>
<organism evidence="6 7">
    <name type="scientific">Kingdonia uniflora</name>
    <dbReference type="NCBI Taxonomy" id="39325"/>
    <lineage>
        <taxon>Eukaryota</taxon>
        <taxon>Viridiplantae</taxon>
        <taxon>Streptophyta</taxon>
        <taxon>Embryophyta</taxon>
        <taxon>Tracheophyta</taxon>
        <taxon>Spermatophyta</taxon>
        <taxon>Magnoliopsida</taxon>
        <taxon>Ranunculales</taxon>
        <taxon>Circaeasteraceae</taxon>
        <taxon>Kingdonia</taxon>
    </lineage>
</organism>
<reference evidence="6 7" key="1">
    <citation type="journal article" date="2020" name="IScience">
        <title>Genome Sequencing of the Endangered Kingdonia uniflora (Circaeasteraceae, Ranunculales) Reveals Potential Mechanisms of Evolutionary Specialization.</title>
        <authorList>
            <person name="Sun Y."/>
            <person name="Deng T."/>
            <person name="Zhang A."/>
            <person name="Moore M.J."/>
            <person name="Landis J.B."/>
            <person name="Lin N."/>
            <person name="Zhang H."/>
            <person name="Zhang X."/>
            <person name="Huang J."/>
            <person name="Zhang X."/>
            <person name="Sun H."/>
            <person name="Wang H."/>
        </authorList>
    </citation>
    <scope>NUCLEOTIDE SEQUENCE [LARGE SCALE GENOMIC DNA]</scope>
    <source>
        <strain evidence="6">TB1705</strain>
        <tissue evidence="6">Leaf</tissue>
    </source>
</reference>
<keyword evidence="7" id="KW-1185">Reference proteome</keyword>
<dbReference type="Proteomes" id="UP000541444">
    <property type="component" value="Unassembled WGS sequence"/>
</dbReference>
<evidence type="ECO:0000256" key="2">
    <source>
        <dbReference type="ARBA" id="ARBA00006024"/>
    </source>
</evidence>
<evidence type="ECO:0000259" key="5">
    <source>
        <dbReference type="PROSITE" id="PS50846"/>
    </source>
</evidence>
<evidence type="ECO:0000313" key="6">
    <source>
        <dbReference type="EMBL" id="KAF6141783.1"/>
    </source>
</evidence>
<accession>A0A7J7LGN5</accession>
<dbReference type="CDD" id="cd00371">
    <property type="entry name" value="HMA"/>
    <property type="match status" value="1"/>
</dbReference>
<name>A0A7J7LGN5_9MAGN</name>
<dbReference type="PROSITE" id="PS50846">
    <property type="entry name" value="HMA_2"/>
    <property type="match status" value="1"/>
</dbReference>
<evidence type="ECO:0000256" key="4">
    <source>
        <dbReference type="ARBA" id="ARBA00022840"/>
    </source>
</evidence>
<dbReference type="InterPro" id="IPR036163">
    <property type="entry name" value="HMA_dom_sf"/>
</dbReference>
<dbReference type="PANTHER" id="PTHR48085:SF5">
    <property type="entry name" value="CADMIUM_ZINC-TRANSPORTING ATPASE HMA4-RELATED"/>
    <property type="match status" value="1"/>
</dbReference>
<dbReference type="InterPro" id="IPR006121">
    <property type="entry name" value="HMA_dom"/>
</dbReference>
<sequence length="204" mass="22409">MAGSDQKSYFDVLGLCCSSEVPLIEGILKPLEGIKEVNVIVASRTVIVVHDNGVISENQIVKALNKARLEANVRVTVKRNTGIHGQVRIQWFAVGGTIAMKDYLEAGTIVFLFSIAERDYGEIDGKQIYVGNKRIAIRAGCGTDKTCNRCSPCRTLPEEKVKIIKELKIVGHYSDDGDGSALATETGDITLMSNDVRKRRRQLD</sequence>
<comment type="caution">
    <text evidence="6">The sequence shown here is derived from an EMBL/GenBank/DDBJ whole genome shotgun (WGS) entry which is preliminary data.</text>
</comment>
<dbReference type="GO" id="GO:0046872">
    <property type="term" value="F:metal ion binding"/>
    <property type="evidence" value="ECO:0007669"/>
    <property type="project" value="InterPro"/>
</dbReference>
<comment type="subcellular location">
    <subcellularLocation>
        <location evidence="1">Membrane</location>
        <topology evidence="1">Multi-pass membrane protein</topology>
    </subcellularLocation>
</comment>
<dbReference type="PANTHER" id="PTHR48085">
    <property type="entry name" value="CADMIUM/ZINC-TRANSPORTING ATPASE HMA2-RELATED"/>
    <property type="match status" value="1"/>
</dbReference>
<evidence type="ECO:0000313" key="7">
    <source>
        <dbReference type="Proteomes" id="UP000541444"/>
    </source>
</evidence>
<dbReference type="OrthoDB" id="1720667at2759"/>
<dbReference type="GO" id="GO:0016020">
    <property type="term" value="C:membrane"/>
    <property type="evidence" value="ECO:0007669"/>
    <property type="project" value="UniProtKB-SubCell"/>
</dbReference>
<dbReference type="FunFam" id="3.30.70.100:FF:000022">
    <property type="entry name" value="Putative cadmium/zinc-transporting ATPase 3"/>
    <property type="match status" value="1"/>
</dbReference>
<dbReference type="Gene3D" id="3.30.70.100">
    <property type="match status" value="1"/>
</dbReference>
<evidence type="ECO:0000256" key="3">
    <source>
        <dbReference type="ARBA" id="ARBA00022741"/>
    </source>
</evidence>
<gene>
    <name evidence="6" type="ORF">GIB67_027961</name>
</gene>
<dbReference type="GO" id="GO:0022857">
    <property type="term" value="F:transmembrane transporter activity"/>
    <property type="evidence" value="ECO:0007669"/>
    <property type="project" value="TreeGrafter"/>
</dbReference>
<dbReference type="GO" id="GO:0005524">
    <property type="term" value="F:ATP binding"/>
    <property type="evidence" value="ECO:0007669"/>
    <property type="project" value="UniProtKB-KW"/>
</dbReference>
<proteinExistence type="inferred from homology"/>
<protein>
    <recommendedName>
        <fullName evidence="5">HMA domain-containing protein</fullName>
    </recommendedName>
</protein>
<dbReference type="EMBL" id="JACGCM010002299">
    <property type="protein sequence ID" value="KAF6141783.1"/>
    <property type="molecule type" value="Genomic_DNA"/>
</dbReference>
<dbReference type="SUPFAM" id="SSF55008">
    <property type="entry name" value="HMA, heavy metal-associated domain"/>
    <property type="match status" value="1"/>
</dbReference>
<dbReference type="InterPro" id="IPR051014">
    <property type="entry name" value="Cation_Transport_ATPase_IB"/>
</dbReference>